<evidence type="ECO:0000313" key="7">
    <source>
        <dbReference type="EMBL" id="CAF3612636.1"/>
    </source>
</evidence>
<keyword evidence="8" id="KW-1185">Reference proteome</keyword>
<gene>
    <name evidence="6" type="ORF">GPM918_LOCUS4792</name>
    <name evidence="7" type="ORF">SRO942_LOCUS4793</name>
</gene>
<dbReference type="InterPro" id="IPR000719">
    <property type="entry name" value="Prot_kinase_dom"/>
</dbReference>
<feature type="non-terminal residue" evidence="6">
    <location>
        <position position="1"/>
    </location>
</feature>
<evidence type="ECO:0000313" key="6">
    <source>
        <dbReference type="EMBL" id="CAF0825851.1"/>
    </source>
</evidence>
<organism evidence="6 8">
    <name type="scientific">Didymodactylos carnosus</name>
    <dbReference type="NCBI Taxonomy" id="1234261"/>
    <lineage>
        <taxon>Eukaryota</taxon>
        <taxon>Metazoa</taxon>
        <taxon>Spiralia</taxon>
        <taxon>Gnathifera</taxon>
        <taxon>Rotifera</taxon>
        <taxon>Eurotatoria</taxon>
        <taxon>Bdelloidea</taxon>
        <taxon>Philodinida</taxon>
        <taxon>Philodinidae</taxon>
        <taxon>Didymodactylos</taxon>
    </lineage>
</organism>
<evidence type="ECO:0000259" key="5">
    <source>
        <dbReference type="PROSITE" id="PS51022"/>
    </source>
</evidence>
<evidence type="ECO:0000259" key="3">
    <source>
        <dbReference type="PROSITE" id="PS50011"/>
    </source>
</evidence>
<dbReference type="SMART" id="SM00569">
    <property type="entry name" value="L27"/>
    <property type="match status" value="2"/>
</dbReference>
<dbReference type="Gene3D" id="3.30.200.20">
    <property type="entry name" value="Phosphorylase Kinase, domain 1"/>
    <property type="match status" value="1"/>
</dbReference>
<accession>A0A813UQ97</accession>
<evidence type="ECO:0000256" key="1">
    <source>
        <dbReference type="ARBA" id="ARBA00004370"/>
    </source>
</evidence>
<feature type="domain" description="PDZ" evidence="4">
    <location>
        <begin position="543"/>
        <end position="609"/>
    </location>
</feature>
<comment type="caution">
    <text evidence="6">The sequence shown here is derived from an EMBL/GenBank/DDBJ whole genome shotgun (WGS) entry which is preliminary data.</text>
</comment>
<evidence type="ECO:0000256" key="2">
    <source>
        <dbReference type="ARBA" id="ARBA00023136"/>
    </source>
</evidence>
<dbReference type="InterPro" id="IPR004172">
    <property type="entry name" value="L27_dom"/>
</dbReference>
<dbReference type="PANTHER" id="PTHR24347">
    <property type="entry name" value="SERINE/THREONINE-PROTEIN KINASE"/>
    <property type="match status" value="1"/>
</dbReference>
<name>A0A813UQ97_9BILA</name>
<dbReference type="AlphaFoldDB" id="A0A813UQ97"/>
<dbReference type="GO" id="GO:0005524">
    <property type="term" value="F:ATP binding"/>
    <property type="evidence" value="ECO:0007669"/>
    <property type="project" value="InterPro"/>
</dbReference>
<dbReference type="FunFam" id="3.30.200.20:FF:000051">
    <property type="entry name" value="Peripheral plasma membrane protein CASK isoform B"/>
    <property type="match status" value="1"/>
</dbReference>
<dbReference type="Gene3D" id="6.10.140.620">
    <property type="match status" value="1"/>
</dbReference>
<dbReference type="PROSITE" id="PS51022">
    <property type="entry name" value="L27"/>
    <property type="match status" value="1"/>
</dbReference>
<dbReference type="Pfam" id="PF02828">
    <property type="entry name" value="L27"/>
    <property type="match status" value="1"/>
</dbReference>
<dbReference type="EMBL" id="CAJNOQ010000661">
    <property type="protein sequence ID" value="CAF0825851.1"/>
    <property type="molecule type" value="Genomic_DNA"/>
</dbReference>
<dbReference type="SUPFAM" id="SSF101288">
    <property type="entry name" value="L27 domain"/>
    <property type="match status" value="1"/>
</dbReference>
<dbReference type="InterPro" id="IPR001478">
    <property type="entry name" value="PDZ"/>
</dbReference>
<protein>
    <recommendedName>
        <fullName evidence="9">Peripheral plasma membrane protein CASK</fullName>
    </recommendedName>
</protein>
<evidence type="ECO:0000259" key="4">
    <source>
        <dbReference type="PROSITE" id="PS50106"/>
    </source>
</evidence>
<proteinExistence type="predicted"/>
<dbReference type="GO" id="GO:0004672">
    <property type="term" value="F:protein kinase activity"/>
    <property type="evidence" value="ECO:0007669"/>
    <property type="project" value="InterPro"/>
</dbReference>
<dbReference type="SUPFAM" id="SSF50156">
    <property type="entry name" value="PDZ domain-like"/>
    <property type="match status" value="1"/>
</dbReference>
<dbReference type="InterPro" id="IPR014775">
    <property type="entry name" value="L27_C"/>
</dbReference>
<evidence type="ECO:0000313" key="8">
    <source>
        <dbReference type="Proteomes" id="UP000663829"/>
    </source>
</evidence>
<dbReference type="PROSITE" id="PS50106">
    <property type="entry name" value="PDZ"/>
    <property type="match status" value="1"/>
</dbReference>
<dbReference type="InterPro" id="IPR036892">
    <property type="entry name" value="L27_dom_sf"/>
</dbReference>
<dbReference type="GO" id="GO:0016020">
    <property type="term" value="C:membrane"/>
    <property type="evidence" value="ECO:0007669"/>
    <property type="project" value="UniProtKB-SubCell"/>
</dbReference>
<dbReference type="SUPFAM" id="SSF56112">
    <property type="entry name" value="Protein kinase-like (PK-like)"/>
    <property type="match status" value="1"/>
</dbReference>
<dbReference type="Proteomes" id="UP000681722">
    <property type="component" value="Unassembled WGS sequence"/>
</dbReference>
<dbReference type="FunFam" id="1.10.510.10:FF:000062">
    <property type="entry name" value="peripheral plasma membrane protein CASK isoform X2"/>
    <property type="match status" value="1"/>
</dbReference>
<dbReference type="Gene3D" id="2.30.42.10">
    <property type="match status" value="1"/>
</dbReference>
<dbReference type="EMBL" id="CAJOBC010000661">
    <property type="protein sequence ID" value="CAF3612636.1"/>
    <property type="molecule type" value="Genomic_DNA"/>
</dbReference>
<keyword evidence="2" id="KW-0472">Membrane</keyword>
<dbReference type="PROSITE" id="PS50011">
    <property type="entry name" value="PROTEIN_KINASE_DOM"/>
    <property type="match status" value="1"/>
</dbReference>
<dbReference type="Proteomes" id="UP000663829">
    <property type="component" value="Unassembled WGS sequence"/>
</dbReference>
<feature type="domain" description="L27" evidence="5">
    <location>
        <begin position="363"/>
        <end position="418"/>
    </location>
</feature>
<dbReference type="Gene3D" id="1.10.287.650">
    <property type="entry name" value="L27 domain"/>
    <property type="match status" value="2"/>
</dbReference>
<dbReference type="InterPro" id="IPR011009">
    <property type="entry name" value="Kinase-like_dom_sf"/>
</dbReference>
<dbReference type="OrthoDB" id="65789at2759"/>
<reference evidence="6" key="1">
    <citation type="submission" date="2021-02" db="EMBL/GenBank/DDBJ databases">
        <authorList>
            <person name="Nowell W R."/>
        </authorList>
    </citation>
    <scope>NUCLEOTIDE SEQUENCE</scope>
</reference>
<dbReference type="Pfam" id="PF00595">
    <property type="entry name" value="PDZ"/>
    <property type="match status" value="1"/>
</dbReference>
<dbReference type="Pfam" id="PF00069">
    <property type="entry name" value="Pkinase"/>
    <property type="match status" value="1"/>
</dbReference>
<sequence>MHITNETNGDDTNRDQIRFSDLYDLYEIIGKGPFSVVRRCINKQTDKQYAVKIIDVEHFISTPGFSADDLRREASICTSLKHAHIVELHETFESEGCLFMVFEYMDGADLCFEIEKRAIAGFVYSEAVASHYMRQVFEAVRYIHDHSIIHRDLKPHCVLLSSKENAAPVKLGGFGVAIQLPECGYINAGRIGTPAFMAPEVVNRESGFGKPVDMWSCGVMLYVLLTGSLPFAGTRNRVFEMISKGVYSMENHQWEQISDSAKDLVTHLLCLNPNDRMTIKDALAHPWIREREKFASRKHLADTVDELRKFNARRKLKGAVLAAVSSPRWSQINSMINGSLSPEYDDMASAALLFQDDLRIFLFFLAVSQILDSLEDTQWLTIGDRVELDFLQKLFEDKQLQSLLELYDRINSDDIRPYACPEPNAVFATNEILQLLEEYSKQHEYKELLSILLKPHFQNNNVKKKITEEEDLSQVQSLQYNIHMALLQAHDVVAQEVYGDEAIRVTPPLGGNSQFNDGSEDLNGTGVVDTQGDLACDVTRVRLVQFQRNTDEPMGITLRMTETKRCLVARIMHGGMIHRQGTLHVGDEIKEINSKPVSDHPIQYLQQML</sequence>
<comment type="subcellular location">
    <subcellularLocation>
        <location evidence="1">Membrane</location>
    </subcellularLocation>
</comment>
<dbReference type="Gene3D" id="1.10.510.10">
    <property type="entry name" value="Transferase(Phosphotransferase) domain 1"/>
    <property type="match status" value="1"/>
</dbReference>
<dbReference type="InterPro" id="IPR036034">
    <property type="entry name" value="PDZ_sf"/>
</dbReference>
<evidence type="ECO:0008006" key="9">
    <source>
        <dbReference type="Google" id="ProtNLM"/>
    </source>
</evidence>
<feature type="domain" description="Protein kinase" evidence="3">
    <location>
        <begin position="23"/>
        <end position="288"/>
    </location>
</feature>